<dbReference type="GeneID" id="102375695"/>
<dbReference type="InterPro" id="IPR051828">
    <property type="entry name" value="HAD-like_hydrolase_domain"/>
</dbReference>
<reference evidence="4" key="1">
    <citation type="submission" date="2025-08" db="UniProtKB">
        <authorList>
            <consortium name="RefSeq"/>
        </authorList>
    </citation>
    <scope>IDENTIFICATION</scope>
</reference>
<dbReference type="InterPro" id="IPR006439">
    <property type="entry name" value="HAD-SF_hydro_IA"/>
</dbReference>
<dbReference type="STRING" id="38654.A0A1U7RYY0"/>
<dbReference type="InterPro" id="IPR036412">
    <property type="entry name" value="HAD-like_sf"/>
</dbReference>
<name>A0A1U7RYY0_ALLSI</name>
<dbReference type="CDD" id="cd16415">
    <property type="entry name" value="HAD_dREG-2_like"/>
    <property type="match status" value="1"/>
</dbReference>
<evidence type="ECO:0000313" key="3">
    <source>
        <dbReference type="Proteomes" id="UP000189705"/>
    </source>
</evidence>
<dbReference type="PRINTS" id="PR00413">
    <property type="entry name" value="HADHALOGNASE"/>
</dbReference>
<proteinExistence type="inferred from homology"/>
<dbReference type="eggNOG" id="KOG3085">
    <property type="taxonomic scope" value="Eukaryota"/>
</dbReference>
<dbReference type="CTD" id="81932"/>
<dbReference type="AlphaFoldDB" id="A0A1U7RYY0"/>
<dbReference type="NCBIfam" id="TIGR02252">
    <property type="entry name" value="DREG-2"/>
    <property type="match status" value="1"/>
</dbReference>
<dbReference type="RefSeq" id="XP_006022711.2">
    <property type="nucleotide sequence ID" value="XM_006022649.3"/>
</dbReference>
<dbReference type="InterPro" id="IPR044924">
    <property type="entry name" value="HAD-SF_hydro_IA_REG-2-like_cap"/>
</dbReference>
<dbReference type="SFLD" id="SFLDS00003">
    <property type="entry name" value="Haloacid_Dehalogenase"/>
    <property type="match status" value="1"/>
</dbReference>
<dbReference type="GO" id="GO:0005634">
    <property type="term" value="C:nucleus"/>
    <property type="evidence" value="ECO:0007669"/>
    <property type="project" value="TreeGrafter"/>
</dbReference>
<dbReference type="Gene3D" id="3.40.50.1000">
    <property type="entry name" value="HAD superfamily/HAD-like"/>
    <property type="match status" value="1"/>
</dbReference>
<keyword evidence="3" id="KW-1185">Reference proteome</keyword>
<gene>
    <name evidence="4" type="primary">HDHD3</name>
</gene>
<dbReference type="NCBIfam" id="TIGR01549">
    <property type="entry name" value="HAD-SF-IA-v1"/>
    <property type="match status" value="1"/>
</dbReference>
<comment type="similarity">
    <text evidence="1">Belongs to the HAD-like hydrolase superfamily.</text>
</comment>
<evidence type="ECO:0000256" key="1">
    <source>
        <dbReference type="ARBA" id="ARBA00007958"/>
    </source>
</evidence>
<evidence type="ECO:0000256" key="2">
    <source>
        <dbReference type="ARBA" id="ARBA00015556"/>
    </source>
</evidence>
<dbReference type="Proteomes" id="UP000189705">
    <property type="component" value="Unplaced"/>
</dbReference>
<dbReference type="InterPro" id="IPR023214">
    <property type="entry name" value="HAD_sf"/>
</dbReference>
<dbReference type="InterPro" id="IPR011949">
    <property type="entry name" value="HAD-SF_hydro_IA_REG-2-like"/>
</dbReference>
<dbReference type="PANTHER" id="PTHR46191">
    <property type="match status" value="1"/>
</dbReference>
<dbReference type="InParanoid" id="A0A1U7RYY0"/>
<evidence type="ECO:0000313" key="4">
    <source>
        <dbReference type="RefSeq" id="XP_006022711.2"/>
    </source>
</evidence>
<dbReference type="NCBIfam" id="TIGR01509">
    <property type="entry name" value="HAD-SF-IA-v3"/>
    <property type="match status" value="1"/>
</dbReference>
<dbReference type="SFLD" id="SFLDG01129">
    <property type="entry name" value="C1.5:_HAD__Beta-PGM__Phosphata"/>
    <property type="match status" value="1"/>
</dbReference>
<dbReference type="Gene3D" id="1.10.150.720">
    <property type="entry name" value="Haloacid dehalogenase-like hydrolase"/>
    <property type="match status" value="1"/>
</dbReference>
<sequence length="285" mass="32370">MTAGGPWDWKKRLSSLHFDSGLRQQSASWQLLLSSSLESIGIDEAMLRLRLLTWDVKDTLIRLRHPVGENYSAEARVHGIQVEPEALNKCFHQAYKIQSKHFPNYGLNRGLSSKQWWVDVVKQTFRLSGVHEDTVLAPIAEKLYQDFCIACNWEVLPGATETLRQCSQQGIRMAVISNFDKRLEKILSQCDLKHHFEFVLTSEDAGFAKPDQRIFLKALRISGVAPQLAAHVGDDYVKDYRAAREVGMHSFLLKRAGQANTWESDVPEEHLLPSLPHLLSVIKKG</sequence>
<dbReference type="PANTHER" id="PTHR46191:SF2">
    <property type="entry name" value="HALOACID DEHALOGENASE-LIKE HYDROLASE DOMAIN-CONTAINING PROTEIN 3"/>
    <property type="match status" value="1"/>
</dbReference>
<dbReference type="KEGG" id="asn:102375695"/>
<organism evidence="3 4">
    <name type="scientific">Alligator sinensis</name>
    <name type="common">Chinese alligator</name>
    <dbReference type="NCBI Taxonomy" id="38654"/>
    <lineage>
        <taxon>Eukaryota</taxon>
        <taxon>Metazoa</taxon>
        <taxon>Chordata</taxon>
        <taxon>Craniata</taxon>
        <taxon>Vertebrata</taxon>
        <taxon>Euteleostomi</taxon>
        <taxon>Archelosauria</taxon>
        <taxon>Archosauria</taxon>
        <taxon>Crocodylia</taxon>
        <taxon>Alligatoridae</taxon>
        <taxon>Alligatorinae</taxon>
        <taxon>Alligator</taxon>
    </lineage>
</organism>
<dbReference type="SUPFAM" id="SSF56784">
    <property type="entry name" value="HAD-like"/>
    <property type="match status" value="1"/>
</dbReference>
<accession>A0A1U7RYY0</accession>
<dbReference type="Pfam" id="PF00702">
    <property type="entry name" value="Hydrolase"/>
    <property type="match status" value="1"/>
</dbReference>
<protein>
    <recommendedName>
        <fullName evidence="2">Haloacid dehalogenase-like hydrolase domain-containing protein 3</fullName>
    </recommendedName>
</protein>